<feature type="domain" description="HTH marR-type" evidence="4">
    <location>
        <begin position="6"/>
        <end position="138"/>
    </location>
</feature>
<dbReference type="EMBL" id="JARQBZ010000006">
    <property type="protein sequence ID" value="MDT2833273.1"/>
    <property type="molecule type" value="Genomic_DNA"/>
</dbReference>
<dbReference type="EMBL" id="NGKB01000020">
    <property type="protein sequence ID" value="RSU10040.1"/>
    <property type="molecule type" value="Genomic_DNA"/>
</dbReference>
<dbReference type="PROSITE" id="PS50995">
    <property type="entry name" value="HTH_MARR_2"/>
    <property type="match status" value="1"/>
</dbReference>
<dbReference type="Proteomes" id="UP001268577">
    <property type="component" value="Unassembled WGS sequence"/>
</dbReference>
<dbReference type="RefSeq" id="WP_126796359.1">
    <property type="nucleotide sequence ID" value="NZ_CP060720.1"/>
</dbReference>
<organism evidence="6 7">
    <name type="scientific">Vagococcus carniphilus</name>
    <dbReference type="NCBI Taxonomy" id="218144"/>
    <lineage>
        <taxon>Bacteria</taxon>
        <taxon>Bacillati</taxon>
        <taxon>Bacillota</taxon>
        <taxon>Bacilli</taxon>
        <taxon>Lactobacillales</taxon>
        <taxon>Enterococcaceae</taxon>
        <taxon>Vagococcus</taxon>
    </lineage>
</organism>
<keyword evidence="7" id="KW-1185">Reference proteome</keyword>
<keyword evidence="3" id="KW-0804">Transcription</keyword>
<dbReference type="GO" id="GO:0003677">
    <property type="term" value="F:DNA binding"/>
    <property type="evidence" value="ECO:0007669"/>
    <property type="project" value="UniProtKB-KW"/>
</dbReference>
<evidence type="ECO:0000313" key="7">
    <source>
        <dbReference type="Proteomes" id="UP000288028"/>
    </source>
</evidence>
<reference evidence="6 7" key="1">
    <citation type="submission" date="2017-05" db="EMBL/GenBank/DDBJ databases">
        <title>Vagococcus spp. assemblies.</title>
        <authorList>
            <person name="Gulvik C.A."/>
        </authorList>
    </citation>
    <scope>NUCLEOTIDE SEQUENCE [LARGE SCALE GENOMIC DNA]</scope>
    <source>
        <strain evidence="6 7">SS1714</strain>
    </source>
</reference>
<dbReference type="AlphaFoldDB" id="A0A430APE5"/>
<sequence length="149" mass="17304">MSEHINFDIYQSLHEISRNMHHLAHYIGGEQGEMQDLGRTLNFIKEKERVTSKDLATYFSIKSSSVTVKVNKLVEQGYVEKTRDTKDLRVFFLSLTPKGEQKCSEINGDTQVLVQDIFDDLSANQKLVLLDELKLIEKRLKDKKNSWEK</sequence>
<dbReference type="PANTHER" id="PTHR42756:SF1">
    <property type="entry name" value="TRANSCRIPTIONAL REPRESSOR OF EMRAB OPERON"/>
    <property type="match status" value="1"/>
</dbReference>
<gene>
    <name evidence="6" type="ORF">CBF28_14165</name>
    <name evidence="5" type="ORF">P7H70_04345</name>
</gene>
<dbReference type="Gene3D" id="1.10.10.10">
    <property type="entry name" value="Winged helix-like DNA-binding domain superfamily/Winged helix DNA-binding domain"/>
    <property type="match status" value="1"/>
</dbReference>
<dbReference type="Proteomes" id="UP000288028">
    <property type="component" value="Unassembled WGS sequence"/>
</dbReference>
<dbReference type="InterPro" id="IPR000835">
    <property type="entry name" value="HTH_MarR-typ"/>
</dbReference>
<keyword evidence="1" id="KW-0805">Transcription regulation</keyword>
<comment type="caution">
    <text evidence="6">The sequence shown here is derived from an EMBL/GenBank/DDBJ whole genome shotgun (WGS) entry which is preliminary data.</text>
</comment>
<dbReference type="GO" id="GO:0003700">
    <property type="term" value="F:DNA-binding transcription factor activity"/>
    <property type="evidence" value="ECO:0007669"/>
    <property type="project" value="InterPro"/>
</dbReference>
<dbReference type="SUPFAM" id="SSF46785">
    <property type="entry name" value="Winged helix' DNA-binding domain"/>
    <property type="match status" value="1"/>
</dbReference>
<evidence type="ECO:0000256" key="2">
    <source>
        <dbReference type="ARBA" id="ARBA00023125"/>
    </source>
</evidence>
<dbReference type="PANTHER" id="PTHR42756">
    <property type="entry name" value="TRANSCRIPTIONAL REGULATOR, MARR"/>
    <property type="match status" value="1"/>
</dbReference>
<evidence type="ECO:0000313" key="5">
    <source>
        <dbReference type="EMBL" id="MDT2833273.1"/>
    </source>
</evidence>
<protein>
    <submittedName>
        <fullName evidence="5">MarR family transcriptional regulator</fullName>
    </submittedName>
</protein>
<dbReference type="Pfam" id="PF12802">
    <property type="entry name" value="MarR_2"/>
    <property type="match status" value="1"/>
</dbReference>
<dbReference type="InterPro" id="IPR036390">
    <property type="entry name" value="WH_DNA-bd_sf"/>
</dbReference>
<dbReference type="SMART" id="SM00347">
    <property type="entry name" value="HTH_MARR"/>
    <property type="match status" value="1"/>
</dbReference>
<dbReference type="InterPro" id="IPR036388">
    <property type="entry name" value="WH-like_DNA-bd_sf"/>
</dbReference>
<evidence type="ECO:0000256" key="1">
    <source>
        <dbReference type="ARBA" id="ARBA00023015"/>
    </source>
</evidence>
<dbReference type="OrthoDB" id="2293546at2"/>
<evidence type="ECO:0000313" key="6">
    <source>
        <dbReference type="EMBL" id="RSU10040.1"/>
    </source>
</evidence>
<proteinExistence type="predicted"/>
<evidence type="ECO:0000259" key="4">
    <source>
        <dbReference type="PROSITE" id="PS50995"/>
    </source>
</evidence>
<accession>A0A430APE5</accession>
<evidence type="ECO:0000256" key="3">
    <source>
        <dbReference type="ARBA" id="ARBA00023163"/>
    </source>
</evidence>
<dbReference type="GeneID" id="95581897"/>
<keyword evidence="2" id="KW-0238">DNA-binding</keyword>
<name>A0A430APE5_9ENTE</name>
<reference evidence="5" key="2">
    <citation type="submission" date="2023-03" db="EMBL/GenBank/DDBJ databases">
        <authorList>
            <person name="Shen W."/>
            <person name="Cai J."/>
        </authorList>
    </citation>
    <scope>NUCLEOTIDE SEQUENCE</scope>
    <source>
        <strain evidence="5">P96-3</strain>
    </source>
</reference>